<evidence type="ECO:0000313" key="2">
    <source>
        <dbReference type="EMBL" id="KAG8175720.1"/>
    </source>
</evidence>
<dbReference type="InterPro" id="IPR036397">
    <property type="entry name" value="RNaseH_sf"/>
</dbReference>
<feature type="non-terminal residue" evidence="2">
    <location>
        <position position="132"/>
    </location>
</feature>
<evidence type="ECO:0000259" key="1">
    <source>
        <dbReference type="PROSITE" id="PS50994"/>
    </source>
</evidence>
<dbReference type="Gene3D" id="3.30.420.10">
    <property type="entry name" value="Ribonuclease H-like superfamily/Ribonuclease H"/>
    <property type="match status" value="1"/>
</dbReference>
<organism evidence="2 3">
    <name type="scientific">Oedothorax gibbosus</name>
    <dbReference type="NCBI Taxonomy" id="931172"/>
    <lineage>
        <taxon>Eukaryota</taxon>
        <taxon>Metazoa</taxon>
        <taxon>Ecdysozoa</taxon>
        <taxon>Arthropoda</taxon>
        <taxon>Chelicerata</taxon>
        <taxon>Arachnida</taxon>
        <taxon>Araneae</taxon>
        <taxon>Araneomorphae</taxon>
        <taxon>Entelegynae</taxon>
        <taxon>Araneoidea</taxon>
        <taxon>Linyphiidae</taxon>
        <taxon>Erigoninae</taxon>
        <taxon>Oedothorax</taxon>
    </lineage>
</organism>
<evidence type="ECO:0000313" key="3">
    <source>
        <dbReference type="Proteomes" id="UP000827092"/>
    </source>
</evidence>
<proteinExistence type="predicted"/>
<dbReference type="EMBL" id="JAFNEN010000958">
    <property type="protein sequence ID" value="KAG8175720.1"/>
    <property type="molecule type" value="Genomic_DNA"/>
</dbReference>
<dbReference type="InterPro" id="IPR001584">
    <property type="entry name" value="Integrase_cat-core"/>
</dbReference>
<dbReference type="AlphaFoldDB" id="A0AAV6TUV7"/>
<name>A0AAV6TUV7_9ARAC</name>
<dbReference type="GO" id="GO:0003676">
    <property type="term" value="F:nucleic acid binding"/>
    <property type="evidence" value="ECO:0007669"/>
    <property type="project" value="InterPro"/>
</dbReference>
<feature type="domain" description="Integrase catalytic" evidence="1">
    <location>
        <begin position="1"/>
        <end position="132"/>
    </location>
</feature>
<dbReference type="PANTHER" id="PTHR38681">
    <property type="entry name" value="RETROVIRUS-RELATED POL POLYPROTEIN FROM TRANSPOSON 412-LIKE PROTEIN-RELATED"/>
    <property type="match status" value="1"/>
</dbReference>
<comment type="caution">
    <text evidence="2">The sequence shown here is derived from an EMBL/GenBank/DDBJ whole genome shotgun (WGS) entry which is preliminary data.</text>
</comment>
<dbReference type="GO" id="GO:0015074">
    <property type="term" value="P:DNA integration"/>
    <property type="evidence" value="ECO:0007669"/>
    <property type="project" value="InterPro"/>
</dbReference>
<accession>A0AAV6TUV7</accession>
<keyword evidence="3" id="KW-1185">Reference proteome</keyword>
<dbReference type="PANTHER" id="PTHR38681:SF1">
    <property type="entry name" value="RETROVIRUS-RELATED POL POLYPROTEIN FROM TRANSPOSON 412-LIKE PROTEIN"/>
    <property type="match status" value="1"/>
</dbReference>
<reference evidence="2 3" key="1">
    <citation type="journal article" date="2022" name="Nat. Ecol. Evol.">
        <title>A masculinizing supergene underlies an exaggerated male reproductive morph in a spider.</title>
        <authorList>
            <person name="Hendrickx F."/>
            <person name="De Corte Z."/>
            <person name="Sonet G."/>
            <person name="Van Belleghem S.M."/>
            <person name="Kostlbacher S."/>
            <person name="Vangestel C."/>
        </authorList>
    </citation>
    <scope>NUCLEOTIDE SEQUENCE [LARGE SCALE GENOMIC DNA]</scope>
    <source>
        <strain evidence="2">W744_W776</strain>
    </source>
</reference>
<sequence>MTAATVAKSFYNIWIVRYGCPLRITTDQGRQFESELFSAFSRLFGIQRIRTTPYHPQSNGLIENFHRPMKAALKAYDTEEWSDALPTLLLGFRAAFKEDLQATPAEMVYGRALRLPGEFFDPTPADESPKEL</sequence>
<protein>
    <recommendedName>
        <fullName evidence="1">Integrase catalytic domain-containing protein</fullName>
    </recommendedName>
</protein>
<dbReference type="PROSITE" id="PS50994">
    <property type="entry name" value="INTEGRASE"/>
    <property type="match status" value="1"/>
</dbReference>
<dbReference type="InterPro" id="IPR012337">
    <property type="entry name" value="RNaseH-like_sf"/>
</dbReference>
<dbReference type="SUPFAM" id="SSF53098">
    <property type="entry name" value="Ribonuclease H-like"/>
    <property type="match status" value="1"/>
</dbReference>
<dbReference type="Proteomes" id="UP000827092">
    <property type="component" value="Unassembled WGS sequence"/>
</dbReference>
<gene>
    <name evidence="2" type="ORF">JTE90_022472</name>
</gene>